<dbReference type="PANTHER" id="PTHR38440:SF1">
    <property type="entry name" value="UPF0398 PROTEIN SPR0331"/>
    <property type="match status" value="1"/>
</dbReference>
<name>A0ABT7X242_9BACE</name>
<comment type="caution">
    <text evidence="1">The sequence shown here is derived from an EMBL/GenBank/DDBJ whole genome shotgun (WGS) entry which is preliminary data.</text>
</comment>
<protein>
    <submittedName>
        <fullName evidence="1">SLOG family protein</fullName>
    </submittedName>
</protein>
<gene>
    <name evidence="1" type="ORF">QVO10_01745</name>
</gene>
<reference evidence="1" key="1">
    <citation type="submission" date="2023-06" db="EMBL/GenBank/DDBJ databases">
        <authorList>
            <person name="Zeman M."/>
            <person name="Kubasova T."/>
            <person name="Jahodarova E."/>
            <person name="Nykrynova M."/>
            <person name="Rychlik I."/>
        </authorList>
    </citation>
    <scope>NUCLEOTIDE SEQUENCE</scope>
    <source>
        <strain evidence="1">84_SSukc20</strain>
    </source>
</reference>
<dbReference type="SUPFAM" id="SSF102405">
    <property type="entry name" value="MCP/YpsA-like"/>
    <property type="match status" value="1"/>
</dbReference>
<dbReference type="RefSeq" id="WP_301638930.1">
    <property type="nucleotide sequence ID" value="NZ_JAUEII010000002.1"/>
</dbReference>
<reference evidence="1" key="2">
    <citation type="submission" date="2024-05" db="EMBL/GenBank/DDBJ databases">
        <title>Identification and characterization of horizontal gene transfer across gut microbiota members of farm animals based on homology search.</title>
        <authorList>
            <person name="Schwarzerova J."/>
            <person name="Nykrynova M."/>
            <person name="Jureckova K."/>
            <person name="Cejkova D."/>
            <person name="Rychlik I."/>
        </authorList>
    </citation>
    <scope>NUCLEOTIDE SEQUENCE</scope>
    <source>
        <strain evidence="1">84_SSukc20</strain>
    </source>
</reference>
<dbReference type="InterPro" id="IPR010697">
    <property type="entry name" value="YspA"/>
</dbReference>
<dbReference type="EMBL" id="JAUEII010000002">
    <property type="protein sequence ID" value="MDN0048120.1"/>
    <property type="molecule type" value="Genomic_DNA"/>
</dbReference>
<keyword evidence="2" id="KW-1185">Reference proteome</keyword>
<sequence>MMIRTDITKTAAFTGHRFIRYKDRQRLKTNLEGAITACYHSGIRHFLCGMAAGFDMLAAETLLAMKANYPDIRLTAVIPFRGQSCKFNPTDKERYSSILGKADNVVCLSETYFDGCFLRRNDYMLERANRIIAYYNGEPKGGTFYTCRRAERMKLDITNLYKPHLTIQTHDYNKN</sequence>
<dbReference type="Proteomes" id="UP001167871">
    <property type="component" value="Unassembled WGS sequence"/>
</dbReference>
<organism evidence="1 2">
    <name type="scientific">Bacteroides gallinaceum</name>
    <dbReference type="NCBI Taxonomy" id="1462571"/>
    <lineage>
        <taxon>Bacteria</taxon>
        <taxon>Pseudomonadati</taxon>
        <taxon>Bacteroidota</taxon>
        <taxon>Bacteroidia</taxon>
        <taxon>Bacteroidales</taxon>
        <taxon>Bacteroidaceae</taxon>
        <taxon>Bacteroides</taxon>
    </lineage>
</organism>
<dbReference type="PANTHER" id="PTHR38440">
    <property type="entry name" value="UPF0398 PROTEIN YPSA"/>
    <property type="match status" value="1"/>
</dbReference>
<accession>A0ABT7X242</accession>
<evidence type="ECO:0000313" key="2">
    <source>
        <dbReference type="Proteomes" id="UP001167871"/>
    </source>
</evidence>
<evidence type="ECO:0000313" key="1">
    <source>
        <dbReference type="EMBL" id="MDN0048120.1"/>
    </source>
</evidence>
<proteinExistence type="predicted"/>
<dbReference type="Pfam" id="PF06908">
    <property type="entry name" value="YpsA"/>
    <property type="match status" value="1"/>
</dbReference>
<dbReference type="Gene3D" id="3.40.50.450">
    <property type="match status" value="1"/>
</dbReference>